<evidence type="ECO:0000256" key="2">
    <source>
        <dbReference type="ARBA" id="ARBA00022741"/>
    </source>
</evidence>
<keyword evidence="8" id="KW-0812">Transmembrane</keyword>
<feature type="transmembrane region" description="Helical" evidence="8">
    <location>
        <begin position="141"/>
        <end position="167"/>
    </location>
</feature>
<dbReference type="Proteomes" id="UP000887575">
    <property type="component" value="Unassembled WGS sequence"/>
</dbReference>
<dbReference type="InterPro" id="IPR029048">
    <property type="entry name" value="HSP70_C_sf"/>
</dbReference>
<feature type="compositionally biased region" description="Basic and acidic residues" evidence="7">
    <location>
        <begin position="1220"/>
        <end position="1263"/>
    </location>
</feature>
<dbReference type="CDD" id="cd22249">
    <property type="entry name" value="UDM1_RNF168_RNF169-like"/>
    <property type="match status" value="1"/>
</dbReference>
<dbReference type="Gene3D" id="3.30.420.40">
    <property type="match status" value="2"/>
</dbReference>
<keyword evidence="2" id="KW-0547">Nucleotide-binding</keyword>
<reference evidence="10" key="1">
    <citation type="submission" date="2024-02" db="UniProtKB">
        <authorList>
            <consortium name="WormBaseParasite"/>
        </authorList>
    </citation>
    <scope>IDENTIFICATION</scope>
</reference>
<comment type="similarity">
    <text evidence="1">Belongs to the heat shock protein 70 family.</text>
</comment>
<dbReference type="Gene3D" id="3.30.30.30">
    <property type="match status" value="1"/>
</dbReference>
<evidence type="ECO:0000256" key="7">
    <source>
        <dbReference type="SAM" id="MobiDB-lite"/>
    </source>
</evidence>
<feature type="transmembrane region" description="Helical" evidence="8">
    <location>
        <begin position="111"/>
        <end position="129"/>
    </location>
</feature>
<keyword evidence="4" id="KW-0067">ATP-binding</keyword>
<feature type="compositionally biased region" description="Basic and acidic residues" evidence="7">
    <location>
        <begin position="1201"/>
        <end position="1213"/>
    </location>
</feature>
<feature type="compositionally biased region" description="Basic and acidic residues" evidence="7">
    <location>
        <begin position="916"/>
        <end position="961"/>
    </location>
</feature>
<dbReference type="AlphaFoldDB" id="A0AAF3FKU7"/>
<evidence type="ECO:0000313" key="9">
    <source>
        <dbReference type="Proteomes" id="UP000887575"/>
    </source>
</evidence>
<keyword evidence="9" id="KW-1185">Reference proteome</keyword>
<dbReference type="GO" id="GO:0034663">
    <property type="term" value="C:endoplasmic reticulum chaperone complex"/>
    <property type="evidence" value="ECO:0007669"/>
    <property type="project" value="TreeGrafter"/>
</dbReference>
<dbReference type="CDD" id="cd10230">
    <property type="entry name" value="ASKHA_NBD_HSP70_HYOU1"/>
    <property type="match status" value="1"/>
</dbReference>
<dbReference type="Gene3D" id="2.60.34.10">
    <property type="entry name" value="Substrate Binding Domain Of DNAk, Chain A, domain 1"/>
    <property type="match status" value="1"/>
</dbReference>
<feature type="compositionally biased region" description="Basic and acidic residues" evidence="7">
    <location>
        <begin position="968"/>
        <end position="978"/>
    </location>
</feature>
<evidence type="ECO:0000256" key="3">
    <source>
        <dbReference type="ARBA" id="ARBA00022824"/>
    </source>
</evidence>
<feature type="transmembrane region" description="Helical" evidence="8">
    <location>
        <begin position="234"/>
        <end position="257"/>
    </location>
</feature>
<dbReference type="Gene3D" id="3.90.640.10">
    <property type="entry name" value="Actin, Chain A, domain 4"/>
    <property type="match status" value="1"/>
</dbReference>
<dbReference type="Gene3D" id="1.20.1270.10">
    <property type="match status" value="1"/>
</dbReference>
<keyword evidence="8" id="KW-0472">Membrane</keyword>
<name>A0AAF3FKU7_9BILA</name>
<dbReference type="Pfam" id="PF00012">
    <property type="entry name" value="HSP70"/>
    <property type="match status" value="1"/>
</dbReference>
<evidence type="ECO:0000313" key="10">
    <source>
        <dbReference type="WBParaSite" id="MBELARI_LOCUS7516"/>
    </source>
</evidence>
<dbReference type="GO" id="GO:0140662">
    <property type="term" value="F:ATP-dependent protein folding chaperone"/>
    <property type="evidence" value="ECO:0007669"/>
    <property type="project" value="InterPro"/>
</dbReference>
<dbReference type="WBParaSite" id="MBELARI_LOCUS7516">
    <property type="protein sequence ID" value="MBELARI_LOCUS7516"/>
    <property type="gene ID" value="MBELARI_LOCUS7516"/>
</dbReference>
<evidence type="ECO:0000256" key="1">
    <source>
        <dbReference type="ARBA" id="ARBA00007381"/>
    </source>
</evidence>
<keyword evidence="3" id="KW-0256">Endoplasmic reticulum</keyword>
<dbReference type="PRINTS" id="PR00301">
    <property type="entry name" value="HEATSHOCK70"/>
</dbReference>
<feature type="transmembrane region" description="Helical" evidence="8">
    <location>
        <begin position="190"/>
        <end position="213"/>
    </location>
</feature>
<dbReference type="InterPro" id="IPR043129">
    <property type="entry name" value="ATPase_NBD"/>
</dbReference>
<evidence type="ECO:0000256" key="8">
    <source>
        <dbReference type="SAM" id="Phobius"/>
    </source>
</evidence>
<organism evidence="9 10">
    <name type="scientific">Mesorhabditis belari</name>
    <dbReference type="NCBI Taxonomy" id="2138241"/>
    <lineage>
        <taxon>Eukaryota</taxon>
        <taxon>Metazoa</taxon>
        <taxon>Ecdysozoa</taxon>
        <taxon>Nematoda</taxon>
        <taxon>Chromadorea</taxon>
        <taxon>Rhabditida</taxon>
        <taxon>Rhabditina</taxon>
        <taxon>Rhabditomorpha</taxon>
        <taxon>Rhabditoidea</taxon>
        <taxon>Rhabditidae</taxon>
        <taxon>Mesorhabditinae</taxon>
        <taxon>Mesorhabditis</taxon>
    </lineage>
</organism>
<evidence type="ECO:0000256" key="5">
    <source>
        <dbReference type="ARBA" id="ARBA00023186"/>
    </source>
</evidence>
<feature type="transmembrane region" description="Helical" evidence="8">
    <location>
        <begin position="35"/>
        <end position="57"/>
    </location>
</feature>
<keyword evidence="8" id="KW-1133">Transmembrane helix</keyword>
<sequence>MEFQLFDSKNNVSQGNCPLHNDDPYSWILNLLEGLLALTGLALNCPLIAVTHTISTIPLTQKRFLTSQIINFVFLSAFQLARSIYLLLAIYSPCLNLVNTINCKLQEFPLLFFYVHSALLVLIVALQTIPRYNAKINKHDFLSTSCSVWQACVIISAAAITLFFTAFDTDLEAETMTKCSLLLAVRETELAFLLITALISLYTVAVATISIVATNRLGEKTRSTNLLFALKDVLLPESVAWQISLIASGAVILYRYVFVIDCIACVNSLLELSFILLPLIITVMHPILTIWNIPAFRDAVSLVFPVIGNVLPEYQPIPELPRSQSHLPCTPKIFQYRPNLNKKATIRLEIPMSSLRWIVGATILAFYCLQTEAALAAMSIDLGSQFIKIGLVKPGIPMEIVLNKESRRKTPNIVSIRNNERLFADAAAALAIKYPKSAYTYLLDLIGKKDGASSVESYKKRFPFAAIQFDEERGTVSFPSESEVYNVETLLAMILWHCKQDTQAYAGQTVKDVVITVPVFFNQAERRALAAAAKIAGLNLLQLLNDGSAAALNYGVFRRKEITEQAQTMLIYDMGASKTTATLVEYLLEEDKVKKEKNPVVRTIGVGFDRTLGGLEMTLRLQKHLEEIFRKTIKADTDIATNPRSMAKLFKEAERVKQVLSANVDHYAQIESVHEDRDFKAKVSREELEGLIADLEPRFLQPINDALEMADFTIDKVDQIVLLGAATRTPKVQAAIQKILNGKELGRFLNTDEAIALGASYQAAHLSKAFRALPFGVQEIQLYPIQVSFLSKNETTGEEKQVSRTLFGAKTHYPAPRKTVSMTSYNDDFTISLNYGSVPGLNKEQEEAYGARDLASVAIGGVAEAIKSHTAEEGAVFKGVKAQFYLDQSGIVSVTKAHAIIELPPVIETEPTIAPKIEEETNKETKNEDQASEEKLEKEEPRKDEEKKDDTEAKDTEEVKAKNTTIKEPPKPRSVKADLTVKVEEKDLKPLSEHATHFAIEILAAFEKKESEKLEREAAMNGLEALVYDLAVKVEDGEEFAEYCTDEEKQKIREEAARLRTWMEDETDINTKTEEFVANKKILDDLAAKPNKRKKERLELPKAVEALDNMLNQSHFFIDSADNLTATTLDDPVFTIVELDVLRKMITDTETWWTEKQELYVKQQKNEDSVVTVKELSLKIRDLDREVKYLLNKLKFHVPKKNDEKKEEKKEETIGENDGEEKNADGEKKDEKIVDEELKEKTDETIETQEPEKDKKPHDPAEF</sequence>
<dbReference type="InterPro" id="IPR013126">
    <property type="entry name" value="Hsp_70_fam"/>
</dbReference>
<feature type="transmembrane region" description="Helical" evidence="8">
    <location>
        <begin position="269"/>
        <end position="291"/>
    </location>
</feature>
<feature type="transmembrane region" description="Helical" evidence="8">
    <location>
        <begin position="69"/>
        <end position="91"/>
    </location>
</feature>
<dbReference type="SUPFAM" id="SSF100934">
    <property type="entry name" value="Heat shock protein 70kD (HSP70), C-terminal subdomain"/>
    <property type="match status" value="1"/>
</dbReference>
<protein>
    <recommendedName>
        <fullName evidence="6">Hypoxia up-regulated protein 1</fullName>
    </recommendedName>
</protein>
<dbReference type="PANTHER" id="PTHR45639">
    <property type="entry name" value="HSC70CB, ISOFORM G-RELATED"/>
    <property type="match status" value="1"/>
</dbReference>
<evidence type="ECO:0000256" key="4">
    <source>
        <dbReference type="ARBA" id="ARBA00022840"/>
    </source>
</evidence>
<dbReference type="GO" id="GO:0030968">
    <property type="term" value="P:endoplasmic reticulum unfolded protein response"/>
    <property type="evidence" value="ECO:0007669"/>
    <property type="project" value="TreeGrafter"/>
</dbReference>
<feature type="region of interest" description="Disordered" evidence="7">
    <location>
        <begin position="1201"/>
        <end position="1263"/>
    </location>
</feature>
<dbReference type="SUPFAM" id="SSF53067">
    <property type="entry name" value="Actin-like ATPase domain"/>
    <property type="match status" value="2"/>
</dbReference>
<evidence type="ECO:0000256" key="6">
    <source>
        <dbReference type="ARBA" id="ARBA00040503"/>
    </source>
</evidence>
<accession>A0AAF3FKU7</accession>
<proteinExistence type="inferred from homology"/>
<dbReference type="GO" id="GO:0005524">
    <property type="term" value="F:ATP binding"/>
    <property type="evidence" value="ECO:0007669"/>
    <property type="project" value="UniProtKB-KW"/>
</dbReference>
<dbReference type="FunFam" id="3.90.640.10:FF:000004">
    <property type="entry name" value="Heat shock 70 kDa protein 4"/>
    <property type="match status" value="1"/>
</dbReference>
<dbReference type="InterPro" id="IPR029047">
    <property type="entry name" value="HSP70_peptide-bd_sf"/>
</dbReference>
<keyword evidence="5" id="KW-0143">Chaperone</keyword>
<feature type="region of interest" description="Disordered" evidence="7">
    <location>
        <begin position="911"/>
        <end position="978"/>
    </location>
</feature>
<dbReference type="PANTHER" id="PTHR45639:SF3">
    <property type="entry name" value="HYPOXIA UP-REGULATED PROTEIN 1"/>
    <property type="match status" value="1"/>
</dbReference>